<evidence type="ECO:0000313" key="2">
    <source>
        <dbReference type="EMBL" id="TVU21706.1"/>
    </source>
</evidence>
<dbReference type="PANTHER" id="PTHR47074">
    <property type="entry name" value="BNAC02G40300D PROTEIN"/>
    <property type="match status" value="1"/>
</dbReference>
<evidence type="ECO:0000259" key="1">
    <source>
        <dbReference type="Pfam" id="PF13456"/>
    </source>
</evidence>
<protein>
    <recommendedName>
        <fullName evidence="1">RNase H type-1 domain-containing protein</fullName>
    </recommendedName>
</protein>
<dbReference type="InterPro" id="IPR044730">
    <property type="entry name" value="RNase_H-like_dom_plant"/>
</dbReference>
<accession>A0A5J9UDU0</accession>
<sequence length="179" mass="19493">MPSGRDEPRHSCPMPISVSLGRLARCCSAPRPARRARLRASVIRRGRGGIATMAAVVRDEVGNFQGASVVVIEGISDPEMAQAMACRERVLLSRKFKLATDCANVVRSLQGHGMGPYGHIIREIKARKASFVTADIVYECRGSNGDAHRLAKSSIYETLGRHVWFLTPPDGVCTSIAYK</sequence>
<dbReference type="GO" id="GO:0003676">
    <property type="term" value="F:nucleic acid binding"/>
    <property type="evidence" value="ECO:0007669"/>
    <property type="project" value="InterPro"/>
</dbReference>
<dbReference type="GO" id="GO:0004523">
    <property type="term" value="F:RNA-DNA hybrid ribonuclease activity"/>
    <property type="evidence" value="ECO:0007669"/>
    <property type="project" value="InterPro"/>
</dbReference>
<keyword evidence="3" id="KW-1185">Reference proteome</keyword>
<dbReference type="InterPro" id="IPR052929">
    <property type="entry name" value="RNase_H-like_EbsB-rel"/>
</dbReference>
<organism evidence="2 3">
    <name type="scientific">Eragrostis curvula</name>
    <name type="common">weeping love grass</name>
    <dbReference type="NCBI Taxonomy" id="38414"/>
    <lineage>
        <taxon>Eukaryota</taxon>
        <taxon>Viridiplantae</taxon>
        <taxon>Streptophyta</taxon>
        <taxon>Embryophyta</taxon>
        <taxon>Tracheophyta</taxon>
        <taxon>Spermatophyta</taxon>
        <taxon>Magnoliopsida</taxon>
        <taxon>Liliopsida</taxon>
        <taxon>Poales</taxon>
        <taxon>Poaceae</taxon>
        <taxon>PACMAD clade</taxon>
        <taxon>Chloridoideae</taxon>
        <taxon>Eragrostideae</taxon>
        <taxon>Eragrostidinae</taxon>
        <taxon>Eragrostis</taxon>
    </lineage>
</organism>
<dbReference type="Pfam" id="PF13456">
    <property type="entry name" value="RVT_3"/>
    <property type="match status" value="1"/>
</dbReference>
<reference evidence="2 3" key="1">
    <citation type="journal article" date="2019" name="Sci. Rep.">
        <title>A high-quality genome of Eragrostis curvula grass provides insights into Poaceae evolution and supports new strategies to enhance forage quality.</title>
        <authorList>
            <person name="Carballo J."/>
            <person name="Santos B.A.C.M."/>
            <person name="Zappacosta D."/>
            <person name="Garbus I."/>
            <person name="Selva J.P."/>
            <person name="Gallo C.A."/>
            <person name="Diaz A."/>
            <person name="Albertini E."/>
            <person name="Caccamo M."/>
            <person name="Echenique V."/>
        </authorList>
    </citation>
    <scope>NUCLEOTIDE SEQUENCE [LARGE SCALE GENOMIC DNA]</scope>
    <source>
        <strain evidence="3">cv. Victoria</strain>
        <tissue evidence="2">Leaf</tissue>
    </source>
</reference>
<proteinExistence type="predicted"/>
<feature type="domain" description="RNase H type-1" evidence="1">
    <location>
        <begin position="49"/>
        <end position="153"/>
    </location>
</feature>
<gene>
    <name evidence="2" type="ORF">EJB05_31359</name>
</gene>
<dbReference type="InterPro" id="IPR002156">
    <property type="entry name" value="RNaseH_domain"/>
</dbReference>
<comment type="caution">
    <text evidence="2">The sequence shown here is derived from an EMBL/GenBank/DDBJ whole genome shotgun (WGS) entry which is preliminary data.</text>
</comment>
<dbReference type="Gramene" id="TVU21706">
    <property type="protein sequence ID" value="TVU21706"/>
    <property type="gene ID" value="EJB05_31359"/>
</dbReference>
<evidence type="ECO:0000313" key="3">
    <source>
        <dbReference type="Proteomes" id="UP000324897"/>
    </source>
</evidence>
<dbReference type="CDD" id="cd06222">
    <property type="entry name" value="RNase_H_like"/>
    <property type="match status" value="1"/>
</dbReference>
<name>A0A5J9UDU0_9POAL</name>
<dbReference type="OrthoDB" id="686025at2759"/>
<dbReference type="PANTHER" id="PTHR47074:SF73">
    <property type="entry name" value="OS04G0448401 PROTEIN"/>
    <property type="match status" value="1"/>
</dbReference>
<feature type="non-terminal residue" evidence="2">
    <location>
        <position position="1"/>
    </location>
</feature>
<dbReference type="EMBL" id="RWGY01000026">
    <property type="protein sequence ID" value="TVU21706.1"/>
    <property type="molecule type" value="Genomic_DNA"/>
</dbReference>
<dbReference type="Proteomes" id="UP000324897">
    <property type="component" value="Unassembled WGS sequence"/>
</dbReference>
<dbReference type="AlphaFoldDB" id="A0A5J9UDU0"/>